<keyword evidence="1" id="KW-0472">Membrane</keyword>
<feature type="chain" id="PRO_5045386729" evidence="2">
    <location>
        <begin position="45"/>
        <end position="670"/>
    </location>
</feature>
<name>A0ABY6Z732_9BACL</name>
<feature type="transmembrane region" description="Helical" evidence="1">
    <location>
        <begin position="378"/>
        <end position="399"/>
    </location>
</feature>
<keyword evidence="1" id="KW-0812">Transmembrane</keyword>
<proteinExistence type="predicted"/>
<evidence type="ECO:0000313" key="4">
    <source>
        <dbReference type="Proteomes" id="UP001164803"/>
    </source>
</evidence>
<dbReference type="Proteomes" id="UP001164803">
    <property type="component" value="Chromosome"/>
</dbReference>
<keyword evidence="1" id="KW-1133">Transmembrane helix</keyword>
<feature type="transmembrane region" description="Helical" evidence="1">
    <location>
        <begin position="406"/>
        <end position="426"/>
    </location>
</feature>
<protein>
    <submittedName>
        <fullName evidence="3">Uncharacterized protein</fullName>
    </submittedName>
</protein>
<gene>
    <name evidence="3" type="ORF">NZD86_08405</name>
</gene>
<dbReference type="SUPFAM" id="SSF52317">
    <property type="entry name" value="Class I glutamine amidotransferase-like"/>
    <property type="match status" value="1"/>
</dbReference>
<accession>A0ABY6Z732</accession>
<keyword evidence="4" id="KW-1185">Reference proteome</keyword>
<feature type="signal peptide" evidence="2">
    <location>
        <begin position="1"/>
        <end position="44"/>
    </location>
</feature>
<dbReference type="EMBL" id="CP104064">
    <property type="protein sequence ID" value="WAH38488.1"/>
    <property type="molecule type" value="Genomic_DNA"/>
</dbReference>
<reference evidence="3" key="1">
    <citation type="submission" date="2022-08" db="EMBL/GenBank/DDBJ databases">
        <title>Alicyclobacillus dauci DSM2870, complete genome.</title>
        <authorList>
            <person name="Wang Q."/>
            <person name="Cai R."/>
            <person name="Wang Z."/>
        </authorList>
    </citation>
    <scope>NUCLEOTIDE SEQUENCE</scope>
    <source>
        <strain evidence="3">DSM 28700</strain>
    </source>
</reference>
<dbReference type="RefSeq" id="WP_268046063.1">
    <property type="nucleotide sequence ID" value="NZ_CP104064.1"/>
</dbReference>
<evidence type="ECO:0000256" key="2">
    <source>
        <dbReference type="SAM" id="SignalP"/>
    </source>
</evidence>
<dbReference type="InterPro" id="IPR029062">
    <property type="entry name" value="Class_I_gatase-like"/>
</dbReference>
<evidence type="ECO:0000313" key="3">
    <source>
        <dbReference type="EMBL" id="WAH38488.1"/>
    </source>
</evidence>
<organism evidence="3 4">
    <name type="scientific">Alicyclobacillus dauci</name>
    <dbReference type="NCBI Taxonomy" id="1475485"/>
    <lineage>
        <taxon>Bacteria</taxon>
        <taxon>Bacillati</taxon>
        <taxon>Bacillota</taxon>
        <taxon>Bacilli</taxon>
        <taxon>Bacillales</taxon>
        <taxon>Alicyclobacillaceae</taxon>
        <taxon>Alicyclobacillus</taxon>
    </lineage>
</organism>
<keyword evidence="2" id="KW-0732">Signal</keyword>
<evidence type="ECO:0000256" key="1">
    <source>
        <dbReference type="SAM" id="Phobius"/>
    </source>
</evidence>
<sequence>MYTPKRTKRKRKQVLRRFAKWRVCMTLLLTCFGTLLTCPHQAYAAAVDKPTMWMGATVGYGGYYKKEDWVPVSLTIHHVGPEKNGQLVVRVNQPLLANRRLSGSLQWPVQLPTDGWSQVQITLPGGVLDEGATVTCVANGKPLYTADLTGNAVSHVALVAVLAKNNQATQFLAGASTSSNPVLPVAVNPDGFPTSANVLDSLTAVVTPVSTLEQLSTAQQQALQDWVKFGGLLIVSGTGYGTNMWRSVLPLTPGNSRTVDPHALADFANSTGDSLGKALVVQASGIDGTARLWAGTNQTPLLASVSLGRGQVWQTAFSPMDPLLLGWSGDPLMWTALFRHGTETATSAIPLLFDANGALSLASVGDALAPLRVPSLPVFAIVFAIYIALIGPIAFFVLNRFRRAQLAWVLLPLVSVVTTVGIYVFGGAQRPTGLLTDGVGVLDLTGDGTAQSYGVQAFMSPYPGGLDFQMPKGTLAVPMSVQETVPSRDAVVQSGDTTNMLFRNVGRWHVRYVYAAGTDRNTGQFVTELTSAYGLLFGHVANQTPYTLDHVAIVWENHMYEIGTLKPGQVYELNPTQVTDTTEWLSDYGTYNRNLTHGIGRSLGAYLPQFVSSSTSDNSVAPQAMIIGTTTERTSELPKPVHEQDVTSDKTIVLVRQYADVNPGIGDALQ</sequence>